<comment type="caution">
    <text evidence="2">The sequence shown here is derived from an EMBL/GenBank/DDBJ whole genome shotgun (WGS) entry which is preliminary data.</text>
</comment>
<evidence type="ECO:0000256" key="1">
    <source>
        <dbReference type="SAM" id="MobiDB-lite"/>
    </source>
</evidence>
<dbReference type="Proteomes" id="UP000823388">
    <property type="component" value="Chromosome 2K"/>
</dbReference>
<protein>
    <submittedName>
        <fullName evidence="2">Uncharacterized protein</fullName>
    </submittedName>
</protein>
<feature type="compositionally biased region" description="Low complexity" evidence="1">
    <location>
        <begin position="8"/>
        <end position="39"/>
    </location>
</feature>
<accession>A0A8T0WC72</accession>
<name>A0A8T0WC72_PANVG</name>
<reference evidence="2" key="1">
    <citation type="submission" date="2020-05" db="EMBL/GenBank/DDBJ databases">
        <title>WGS assembly of Panicum virgatum.</title>
        <authorList>
            <person name="Lovell J.T."/>
            <person name="Jenkins J."/>
            <person name="Shu S."/>
            <person name="Juenger T.E."/>
            <person name="Schmutz J."/>
        </authorList>
    </citation>
    <scope>NUCLEOTIDE SEQUENCE</scope>
    <source>
        <strain evidence="2">AP13</strain>
    </source>
</reference>
<evidence type="ECO:0000313" key="2">
    <source>
        <dbReference type="EMBL" id="KAG2644995.1"/>
    </source>
</evidence>
<feature type="region of interest" description="Disordered" evidence="1">
    <location>
        <begin position="1"/>
        <end position="106"/>
    </location>
</feature>
<gene>
    <name evidence="2" type="ORF">PVAP13_2KG372210</name>
</gene>
<sequence>MEAEQRSTRAATTAPATNATASRARPAGSTRRPCGGRRPPAAPPLAAEPPKASDAMEGCGAQRVLRREAQGAPTPHWPGKEADAAGTSARLGCWHQPSNRSIQPLQ</sequence>
<dbReference type="AlphaFoldDB" id="A0A8T0WC72"/>
<evidence type="ECO:0000313" key="3">
    <source>
        <dbReference type="Proteomes" id="UP000823388"/>
    </source>
</evidence>
<organism evidence="2 3">
    <name type="scientific">Panicum virgatum</name>
    <name type="common">Blackwell switchgrass</name>
    <dbReference type="NCBI Taxonomy" id="38727"/>
    <lineage>
        <taxon>Eukaryota</taxon>
        <taxon>Viridiplantae</taxon>
        <taxon>Streptophyta</taxon>
        <taxon>Embryophyta</taxon>
        <taxon>Tracheophyta</taxon>
        <taxon>Spermatophyta</taxon>
        <taxon>Magnoliopsida</taxon>
        <taxon>Liliopsida</taxon>
        <taxon>Poales</taxon>
        <taxon>Poaceae</taxon>
        <taxon>PACMAD clade</taxon>
        <taxon>Panicoideae</taxon>
        <taxon>Panicodae</taxon>
        <taxon>Paniceae</taxon>
        <taxon>Panicinae</taxon>
        <taxon>Panicum</taxon>
        <taxon>Panicum sect. Hiantes</taxon>
    </lineage>
</organism>
<dbReference type="EMBL" id="CM029039">
    <property type="protein sequence ID" value="KAG2644995.1"/>
    <property type="molecule type" value="Genomic_DNA"/>
</dbReference>
<proteinExistence type="predicted"/>
<keyword evidence="3" id="KW-1185">Reference proteome</keyword>
<feature type="compositionally biased region" description="Polar residues" evidence="1">
    <location>
        <begin position="96"/>
        <end position="106"/>
    </location>
</feature>